<dbReference type="FunFam" id="3.30.160.60:FF:000075">
    <property type="entry name" value="Putative zinc finger protein 536"/>
    <property type="match status" value="1"/>
</dbReference>
<evidence type="ECO:0000256" key="4">
    <source>
        <dbReference type="ARBA" id="ARBA00022737"/>
    </source>
</evidence>
<evidence type="ECO:0000256" key="5">
    <source>
        <dbReference type="ARBA" id="ARBA00022771"/>
    </source>
</evidence>
<keyword evidence="4" id="KW-0677">Repeat</keyword>
<accession>A0A9P0HCP2</accession>
<dbReference type="Pfam" id="PF00096">
    <property type="entry name" value="zf-C2H2"/>
    <property type="match status" value="2"/>
</dbReference>
<evidence type="ECO:0000313" key="14">
    <source>
        <dbReference type="Proteomes" id="UP001152798"/>
    </source>
</evidence>
<dbReference type="OrthoDB" id="10004641at2759"/>
<keyword evidence="6" id="KW-0862">Zinc</keyword>
<keyword evidence="14" id="KW-1185">Reference proteome</keyword>
<evidence type="ECO:0000256" key="3">
    <source>
        <dbReference type="ARBA" id="ARBA00022723"/>
    </source>
</evidence>
<organism evidence="13 14">
    <name type="scientific">Nezara viridula</name>
    <name type="common">Southern green stink bug</name>
    <name type="synonym">Cimex viridulus</name>
    <dbReference type="NCBI Taxonomy" id="85310"/>
    <lineage>
        <taxon>Eukaryota</taxon>
        <taxon>Metazoa</taxon>
        <taxon>Ecdysozoa</taxon>
        <taxon>Arthropoda</taxon>
        <taxon>Hexapoda</taxon>
        <taxon>Insecta</taxon>
        <taxon>Pterygota</taxon>
        <taxon>Neoptera</taxon>
        <taxon>Paraneoptera</taxon>
        <taxon>Hemiptera</taxon>
        <taxon>Heteroptera</taxon>
        <taxon>Panheteroptera</taxon>
        <taxon>Pentatomomorpha</taxon>
        <taxon>Pentatomoidea</taxon>
        <taxon>Pentatomidae</taxon>
        <taxon>Pentatominae</taxon>
        <taxon>Nezara</taxon>
    </lineage>
</organism>
<keyword evidence="5 11" id="KW-0863">Zinc-finger</keyword>
<evidence type="ECO:0000256" key="9">
    <source>
        <dbReference type="ARBA" id="ARBA00023163"/>
    </source>
</evidence>
<dbReference type="InterPro" id="IPR013087">
    <property type="entry name" value="Znf_C2H2_type"/>
</dbReference>
<dbReference type="Proteomes" id="UP001152798">
    <property type="component" value="Chromosome 4"/>
</dbReference>
<dbReference type="SMART" id="SM00355">
    <property type="entry name" value="ZnF_C2H2"/>
    <property type="match status" value="2"/>
</dbReference>
<keyword evidence="10" id="KW-0539">Nucleus</keyword>
<comment type="similarity">
    <text evidence="2">Belongs to the krueppel C2H2-type zinc-finger protein family.</text>
</comment>
<protein>
    <recommendedName>
        <fullName evidence="12">C2H2-type domain-containing protein</fullName>
    </recommendedName>
</protein>
<keyword evidence="9" id="KW-0804">Transcription</keyword>
<keyword evidence="3" id="KW-0479">Metal-binding</keyword>
<dbReference type="GO" id="GO:0008270">
    <property type="term" value="F:zinc ion binding"/>
    <property type="evidence" value="ECO:0007669"/>
    <property type="project" value="UniProtKB-KW"/>
</dbReference>
<evidence type="ECO:0000256" key="10">
    <source>
        <dbReference type="ARBA" id="ARBA00023242"/>
    </source>
</evidence>
<comment type="subcellular location">
    <subcellularLocation>
        <location evidence="1">Nucleus</location>
    </subcellularLocation>
</comment>
<evidence type="ECO:0000259" key="12">
    <source>
        <dbReference type="PROSITE" id="PS50157"/>
    </source>
</evidence>
<dbReference type="Gene3D" id="3.30.160.60">
    <property type="entry name" value="Classic Zinc Finger"/>
    <property type="match status" value="1"/>
</dbReference>
<gene>
    <name evidence="13" type="ORF">NEZAVI_LOCUS8998</name>
</gene>
<evidence type="ECO:0000256" key="8">
    <source>
        <dbReference type="ARBA" id="ARBA00023125"/>
    </source>
</evidence>
<evidence type="ECO:0000313" key="13">
    <source>
        <dbReference type="EMBL" id="CAH1399571.1"/>
    </source>
</evidence>
<evidence type="ECO:0000256" key="2">
    <source>
        <dbReference type="ARBA" id="ARBA00006991"/>
    </source>
</evidence>
<evidence type="ECO:0000256" key="6">
    <source>
        <dbReference type="ARBA" id="ARBA00022833"/>
    </source>
</evidence>
<evidence type="ECO:0000256" key="7">
    <source>
        <dbReference type="ARBA" id="ARBA00023015"/>
    </source>
</evidence>
<name>A0A9P0HCP2_NEZVI</name>
<evidence type="ECO:0000256" key="11">
    <source>
        <dbReference type="PROSITE-ProRule" id="PRU00042"/>
    </source>
</evidence>
<keyword evidence="8" id="KW-0238">DNA-binding</keyword>
<dbReference type="SUPFAM" id="SSF57667">
    <property type="entry name" value="beta-beta-alpha zinc fingers"/>
    <property type="match status" value="1"/>
</dbReference>
<proteinExistence type="inferred from homology"/>
<dbReference type="PROSITE" id="PS50157">
    <property type="entry name" value="ZINC_FINGER_C2H2_2"/>
    <property type="match status" value="1"/>
</dbReference>
<dbReference type="InterPro" id="IPR036236">
    <property type="entry name" value="Znf_C2H2_sf"/>
</dbReference>
<evidence type="ECO:0000256" key="1">
    <source>
        <dbReference type="ARBA" id="ARBA00004123"/>
    </source>
</evidence>
<dbReference type="EMBL" id="OV725080">
    <property type="protein sequence ID" value="CAH1399571.1"/>
    <property type="molecule type" value="Genomic_DNA"/>
</dbReference>
<feature type="domain" description="C2H2-type" evidence="12">
    <location>
        <begin position="7"/>
        <end position="34"/>
    </location>
</feature>
<reference evidence="13" key="1">
    <citation type="submission" date="2022-01" db="EMBL/GenBank/DDBJ databases">
        <authorList>
            <person name="King R."/>
        </authorList>
    </citation>
    <scope>NUCLEOTIDE SEQUENCE</scope>
</reference>
<keyword evidence="7" id="KW-0805">Transcription regulation</keyword>
<sequence length="65" mass="7697">MTCAARFDCDRCGKCYRYKQGLASHKRYECGKEPQFMCPHCDYRAKQKQNLKTHIIIKHCIPKES</sequence>
<dbReference type="AlphaFoldDB" id="A0A9P0HCP2"/>
<dbReference type="GO" id="GO:0005634">
    <property type="term" value="C:nucleus"/>
    <property type="evidence" value="ECO:0007669"/>
    <property type="project" value="UniProtKB-SubCell"/>
</dbReference>
<dbReference type="GO" id="GO:0003677">
    <property type="term" value="F:DNA binding"/>
    <property type="evidence" value="ECO:0007669"/>
    <property type="project" value="UniProtKB-KW"/>
</dbReference>